<feature type="compositionally biased region" description="Low complexity" evidence="1">
    <location>
        <begin position="213"/>
        <end position="242"/>
    </location>
</feature>
<feature type="compositionally biased region" description="Polar residues" evidence="1">
    <location>
        <begin position="248"/>
        <end position="259"/>
    </location>
</feature>
<reference evidence="2 3" key="1">
    <citation type="journal article" date="2010" name="Proc. Natl. Acad. Sci. U.S.A.">
        <title>Insights into evolution of multicellular fungi from the assembled chromosomes of the mushroom Coprinopsis cinerea (Coprinus cinereus).</title>
        <authorList>
            <person name="Stajich J.E."/>
            <person name="Wilke S.K."/>
            <person name="Ahren D."/>
            <person name="Au C.H."/>
            <person name="Birren B.W."/>
            <person name="Borodovsky M."/>
            <person name="Burns C."/>
            <person name="Canback B."/>
            <person name="Casselton L.A."/>
            <person name="Cheng C.K."/>
            <person name="Deng J."/>
            <person name="Dietrich F.S."/>
            <person name="Fargo D.C."/>
            <person name="Farman M.L."/>
            <person name="Gathman A.C."/>
            <person name="Goldberg J."/>
            <person name="Guigo R."/>
            <person name="Hoegger P.J."/>
            <person name="Hooker J.B."/>
            <person name="Huggins A."/>
            <person name="James T.Y."/>
            <person name="Kamada T."/>
            <person name="Kilaru S."/>
            <person name="Kodira C."/>
            <person name="Kues U."/>
            <person name="Kupfer D."/>
            <person name="Kwan H.S."/>
            <person name="Lomsadze A."/>
            <person name="Li W."/>
            <person name="Lilly W.W."/>
            <person name="Ma L.J."/>
            <person name="Mackey A.J."/>
            <person name="Manning G."/>
            <person name="Martin F."/>
            <person name="Muraguchi H."/>
            <person name="Natvig D.O."/>
            <person name="Palmerini H."/>
            <person name="Ramesh M.A."/>
            <person name="Rehmeyer C.J."/>
            <person name="Roe B.A."/>
            <person name="Shenoy N."/>
            <person name="Stanke M."/>
            <person name="Ter-Hovhannisyan V."/>
            <person name="Tunlid A."/>
            <person name="Velagapudi R."/>
            <person name="Vision T.J."/>
            <person name="Zeng Q."/>
            <person name="Zolan M.E."/>
            <person name="Pukkila P.J."/>
        </authorList>
    </citation>
    <scope>NUCLEOTIDE SEQUENCE [LARGE SCALE GENOMIC DNA]</scope>
    <source>
        <strain evidence="3">Okayama-7 / 130 / ATCC MYA-4618 / FGSC 9003</strain>
    </source>
</reference>
<protein>
    <recommendedName>
        <fullName evidence="4">Anti-proliferative protein domain-containing protein</fullName>
    </recommendedName>
</protein>
<evidence type="ECO:0008006" key="4">
    <source>
        <dbReference type="Google" id="ProtNLM"/>
    </source>
</evidence>
<dbReference type="STRING" id="240176.A8PB94"/>
<keyword evidence="3" id="KW-1185">Reference proteome</keyword>
<evidence type="ECO:0000256" key="1">
    <source>
        <dbReference type="SAM" id="MobiDB-lite"/>
    </source>
</evidence>
<dbReference type="OrthoDB" id="19928at2759"/>
<dbReference type="VEuPathDB" id="FungiDB:CC1G_02591"/>
<dbReference type="EMBL" id="AACS02000004">
    <property type="protein sequence ID" value="EAU81575.1"/>
    <property type="molecule type" value="Genomic_DNA"/>
</dbReference>
<dbReference type="Proteomes" id="UP000001861">
    <property type="component" value="Unassembled WGS sequence"/>
</dbReference>
<feature type="compositionally biased region" description="Low complexity" evidence="1">
    <location>
        <begin position="306"/>
        <end position="315"/>
    </location>
</feature>
<gene>
    <name evidence="2" type="ORF">CC1G_02591</name>
</gene>
<accession>A8PB94</accession>
<proteinExistence type="predicted"/>
<evidence type="ECO:0000313" key="3">
    <source>
        <dbReference type="Proteomes" id="UP000001861"/>
    </source>
</evidence>
<dbReference type="RefSeq" id="XP_001840128.1">
    <property type="nucleotide sequence ID" value="XM_001840076.1"/>
</dbReference>
<dbReference type="GeneID" id="6016759"/>
<dbReference type="OMA" id="RMIALWE"/>
<organism evidence="2 3">
    <name type="scientific">Coprinopsis cinerea (strain Okayama-7 / 130 / ATCC MYA-4618 / FGSC 9003)</name>
    <name type="common">Inky cap fungus</name>
    <name type="synonym">Hormographiella aspergillata</name>
    <dbReference type="NCBI Taxonomy" id="240176"/>
    <lineage>
        <taxon>Eukaryota</taxon>
        <taxon>Fungi</taxon>
        <taxon>Dikarya</taxon>
        <taxon>Basidiomycota</taxon>
        <taxon>Agaricomycotina</taxon>
        <taxon>Agaricomycetes</taxon>
        <taxon>Agaricomycetidae</taxon>
        <taxon>Agaricales</taxon>
        <taxon>Agaricineae</taxon>
        <taxon>Psathyrellaceae</taxon>
        <taxon>Coprinopsis</taxon>
    </lineage>
</organism>
<comment type="caution">
    <text evidence="2">The sequence shown here is derived from an EMBL/GenBank/DDBJ whole genome shotgun (WGS) entry which is preliminary data.</text>
</comment>
<dbReference type="KEGG" id="cci:CC1G_02591"/>
<feature type="region of interest" description="Disordered" evidence="1">
    <location>
        <begin position="213"/>
        <end position="275"/>
    </location>
</feature>
<feature type="compositionally biased region" description="Polar residues" evidence="1">
    <location>
        <begin position="344"/>
        <end position="353"/>
    </location>
</feature>
<feature type="region of interest" description="Disordered" evidence="1">
    <location>
        <begin position="138"/>
        <end position="162"/>
    </location>
</feature>
<sequence length="353" mass="37454">MSFSISASISQAINFITGPLALVSNPATVNALQTILRSTLSASALTAPNKRLFLTFTVATPPRPVLAACVALGIQWAEWAEILGNAEFDLIIDARSVVVQYAGAEDKPIVLWTAPQPTFARQSLLSRLSVPQVPISKLSQQSTMTGRPSVQPPRVIIPPSPPRTLAQQLLESDSEEETDELFAMISTSAIISPTPTREKFSFSQPHIRLPYASFSPISSPEPSSPDSSRPSSRSSTFSTFSISDDESLSSATSVSSGCQSERFAPRATASREPRVFVDTTKKNVTKYLYQGGVSNTLGGGVMLGRPSAAPSKPAKAPSPPSVPKYRAPIGGGKKTGANAPSWRRTANPTGARA</sequence>
<dbReference type="eggNOG" id="ENOG502SER1">
    <property type="taxonomic scope" value="Eukaryota"/>
</dbReference>
<name>A8PB94_COPC7</name>
<evidence type="ECO:0000313" key="2">
    <source>
        <dbReference type="EMBL" id="EAU81575.1"/>
    </source>
</evidence>
<dbReference type="AlphaFoldDB" id="A8PB94"/>
<feature type="region of interest" description="Disordered" evidence="1">
    <location>
        <begin position="303"/>
        <end position="353"/>
    </location>
</feature>
<dbReference type="InParanoid" id="A8PB94"/>